<evidence type="ECO:0000256" key="4">
    <source>
        <dbReference type="ARBA" id="ARBA00022833"/>
    </source>
</evidence>
<dbReference type="PANTHER" id="PTHR10598">
    <property type="entry name" value="SET1/ASH2 HISTONE METHYLTRANSFERASE COMPLEX SUBUNIT ASH2"/>
    <property type="match status" value="1"/>
</dbReference>
<evidence type="ECO:0000313" key="8">
    <source>
        <dbReference type="EMBL" id="KAK7865161.1"/>
    </source>
</evidence>
<dbReference type="Pfam" id="PF21198">
    <property type="entry name" value="ASH2L-like_WH"/>
    <property type="match status" value="1"/>
</dbReference>
<dbReference type="InterPro" id="IPR037353">
    <property type="entry name" value="ASH2"/>
</dbReference>
<dbReference type="SUPFAM" id="SSF57903">
    <property type="entry name" value="FYVE/PHD zinc finger"/>
    <property type="match status" value="1"/>
</dbReference>
<keyword evidence="3" id="KW-0863">Zinc-finger</keyword>
<organism evidence="8 9">
    <name type="scientific">Gryllus longicercus</name>
    <dbReference type="NCBI Taxonomy" id="2509291"/>
    <lineage>
        <taxon>Eukaryota</taxon>
        <taxon>Metazoa</taxon>
        <taxon>Ecdysozoa</taxon>
        <taxon>Arthropoda</taxon>
        <taxon>Hexapoda</taxon>
        <taxon>Insecta</taxon>
        <taxon>Pterygota</taxon>
        <taxon>Neoptera</taxon>
        <taxon>Polyneoptera</taxon>
        <taxon>Orthoptera</taxon>
        <taxon>Ensifera</taxon>
        <taxon>Gryllidea</taxon>
        <taxon>Grylloidea</taxon>
        <taxon>Gryllidae</taxon>
        <taxon>Gryllinae</taxon>
        <taxon>Gryllus</taxon>
    </lineage>
</organism>
<dbReference type="InterPro" id="IPR053835">
    <property type="entry name" value="ASH2L-like_WH"/>
</dbReference>
<dbReference type="GO" id="GO:0000976">
    <property type="term" value="F:transcription cis-regulatory region binding"/>
    <property type="evidence" value="ECO:0007669"/>
    <property type="project" value="TreeGrafter"/>
</dbReference>
<dbReference type="GO" id="GO:0008270">
    <property type="term" value="F:zinc ion binding"/>
    <property type="evidence" value="ECO:0007669"/>
    <property type="project" value="UniProtKB-KW"/>
</dbReference>
<evidence type="ECO:0000256" key="6">
    <source>
        <dbReference type="SAM" id="MobiDB-lite"/>
    </source>
</evidence>
<name>A0AAN9VKX3_9ORTH</name>
<evidence type="ECO:0000256" key="3">
    <source>
        <dbReference type="ARBA" id="ARBA00022771"/>
    </source>
</evidence>
<dbReference type="FunFam" id="3.90.980.20:FF:000005">
    <property type="entry name" value="Set1/Ash2 histone methyltransferase complex subunit ASH2"/>
    <property type="match status" value="1"/>
</dbReference>
<dbReference type="PROSITE" id="PS50188">
    <property type="entry name" value="B302_SPRY"/>
    <property type="match status" value="1"/>
</dbReference>
<dbReference type="Pfam" id="PF00622">
    <property type="entry name" value="SPRY"/>
    <property type="match status" value="2"/>
</dbReference>
<accession>A0AAN9VKX3</accession>
<reference evidence="8 9" key="1">
    <citation type="submission" date="2024-03" db="EMBL/GenBank/DDBJ databases">
        <title>The genome assembly and annotation of the cricket Gryllus longicercus Weissman &amp; Gray.</title>
        <authorList>
            <person name="Szrajer S."/>
            <person name="Gray D."/>
            <person name="Ylla G."/>
        </authorList>
    </citation>
    <scope>NUCLEOTIDE SEQUENCE [LARGE SCALE GENOMIC DNA]</scope>
    <source>
        <strain evidence="8">DAG 2021-001</strain>
        <tissue evidence="8">Whole body minus gut</tissue>
    </source>
</reference>
<dbReference type="SMART" id="SM00249">
    <property type="entry name" value="PHD"/>
    <property type="match status" value="1"/>
</dbReference>
<dbReference type="SMART" id="SM00449">
    <property type="entry name" value="SPRY"/>
    <property type="match status" value="1"/>
</dbReference>
<dbReference type="InterPro" id="IPR049455">
    <property type="entry name" value="ASH2-like_PHD"/>
</dbReference>
<dbReference type="InterPro" id="IPR011011">
    <property type="entry name" value="Znf_FYVE_PHD"/>
</dbReference>
<dbReference type="SUPFAM" id="SSF49899">
    <property type="entry name" value="Concanavalin A-like lectins/glucanases"/>
    <property type="match status" value="1"/>
</dbReference>
<dbReference type="InterPro" id="IPR043136">
    <property type="entry name" value="B30.2/SPRY_sf"/>
</dbReference>
<feature type="region of interest" description="Disordered" evidence="6">
    <location>
        <begin position="344"/>
        <end position="371"/>
    </location>
</feature>
<dbReference type="InterPro" id="IPR013320">
    <property type="entry name" value="ConA-like_dom_sf"/>
</dbReference>
<dbReference type="PANTHER" id="PTHR10598:SF0">
    <property type="entry name" value="SET1_ASH2 HISTONE METHYLTRANSFERASE COMPLEX SUBUNIT ASH2"/>
    <property type="match status" value="1"/>
</dbReference>
<protein>
    <recommendedName>
        <fullName evidence="7">B30.2/SPRY domain-containing protein</fullName>
    </recommendedName>
</protein>
<dbReference type="Gene3D" id="2.60.120.920">
    <property type="match status" value="1"/>
</dbReference>
<gene>
    <name evidence="8" type="ORF">R5R35_002221</name>
</gene>
<dbReference type="Gene3D" id="3.90.980.20">
    <property type="match status" value="1"/>
</dbReference>
<evidence type="ECO:0000256" key="5">
    <source>
        <dbReference type="ARBA" id="ARBA00023242"/>
    </source>
</evidence>
<dbReference type="InterPro" id="IPR001965">
    <property type="entry name" value="Znf_PHD"/>
</dbReference>
<dbReference type="Pfam" id="PF21257">
    <property type="entry name" value="PHD_ash2p_like"/>
    <property type="match status" value="1"/>
</dbReference>
<dbReference type="CDD" id="cd15583">
    <property type="entry name" value="PHD_ash2p_like"/>
    <property type="match status" value="1"/>
</dbReference>
<keyword evidence="5" id="KW-0539">Nucleus</keyword>
<evidence type="ECO:0000259" key="7">
    <source>
        <dbReference type="PROSITE" id="PS50188"/>
    </source>
</evidence>
<comment type="subcellular location">
    <subcellularLocation>
        <location evidence="1">Nucleus</location>
    </subcellularLocation>
</comment>
<keyword evidence="2" id="KW-0479">Metal-binding</keyword>
<dbReference type="InterPro" id="IPR001870">
    <property type="entry name" value="B30.2/SPRY"/>
</dbReference>
<evidence type="ECO:0000256" key="2">
    <source>
        <dbReference type="ARBA" id="ARBA00022723"/>
    </source>
</evidence>
<dbReference type="AlphaFoldDB" id="A0AAN9VKX3"/>
<evidence type="ECO:0000256" key="1">
    <source>
        <dbReference type="ARBA" id="ARBA00004123"/>
    </source>
</evidence>
<keyword evidence="9" id="KW-1185">Reference proteome</keyword>
<evidence type="ECO:0000313" key="9">
    <source>
        <dbReference type="Proteomes" id="UP001378592"/>
    </source>
</evidence>
<comment type="caution">
    <text evidence="8">The sequence shown here is derived from an EMBL/GenBank/DDBJ whole genome shotgun (WGS) entry which is preliminary data.</text>
</comment>
<proteinExistence type="predicted"/>
<dbReference type="InterPro" id="IPR003877">
    <property type="entry name" value="SPRY_dom"/>
</dbReference>
<dbReference type="EMBL" id="JAZDUA010000185">
    <property type="protein sequence ID" value="KAK7865161.1"/>
    <property type="molecule type" value="Genomic_DNA"/>
</dbReference>
<keyword evidence="4" id="KW-0862">Zinc</keyword>
<sequence>MLQRRKGQPGYRAGVDQKLKVKEEKVRERTTMEINRKKITCGEMERQIAAHLIAMSETEDSTSSRQESDGDIFFSDTVQQKLARAATANVPENRVKMEVDSGKDPAGEPAVNHGILKESTEMICEEYERPGESEADDIKSEVNQIEEKKSNNNVTTKPVEREGNCYCGKDRNLNIVELLCASCVRWFHESCIGYQLGKLVPFMMNYFFVCKNCSPTGLESFKKNQAAFPQMCITALGNLMQASVKEGNPRRLFSKDRDIIPFIDSHWEGMTTMPRRVTQSWHSTIHRALMKDVGTLFLSEEAAGENTLTLYGLLNPELTHIKPNYEAMIRGGHLKVTDMGIQHGGSVKGRSAKRKFPGEQGSGGGKKGRGAEVNAPKLPAHGYPLEHPYNKDGYRYILAEPDPHAPFRQEFDESSDWAGKPIPGWLYRTLSPSSVLLALHDRAPQLRISEDRLALTGDKGYCMVRATHAVSRGTWYWEATVEEMPEGSAARLGWAQEYANLQAPLGYDKFGYSWRSRKGTRFHECRGKHYSSGYGEGDTLGFLIALPESSDIKHIPHTYKDRPLVKFKSHLYYEEKDRVAESLKDLKVLNDSKIIFYKNGVCQGVAFSDIYGGAYFPALSLHKSATVSVNFGPNFKFPPPDTQFRGMHEKAEEAICEQTMADLLYLTENEGKLRLDTFCM</sequence>
<dbReference type="Proteomes" id="UP001378592">
    <property type="component" value="Unassembled WGS sequence"/>
</dbReference>
<dbReference type="CDD" id="cd12872">
    <property type="entry name" value="SPRY_Ash2"/>
    <property type="match status" value="1"/>
</dbReference>
<feature type="domain" description="B30.2/SPRY" evidence="7">
    <location>
        <begin position="414"/>
        <end position="636"/>
    </location>
</feature>
<dbReference type="GO" id="GO:0048188">
    <property type="term" value="C:Set1C/COMPASS complex"/>
    <property type="evidence" value="ECO:0007669"/>
    <property type="project" value="InterPro"/>
</dbReference>